<protein>
    <submittedName>
        <fullName evidence="2">Uncharacterized protein</fullName>
    </submittedName>
</protein>
<feature type="compositionally biased region" description="Basic residues" evidence="1">
    <location>
        <begin position="1"/>
        <end position="15"/>
    </location>
</feature>
<organism evidence="2 4">
    <name type="scientific">Euplotes crassus</name>
    <dbReference type="NCBI Taxonomy" id="5936"/>
    <lineage>
        <taxon>Eukaryota</taxon>
        <taxon>Sar</taxon>
        <taxon>Alveolata</taxon>
        <taxon>Ciliophora</taxon>
        <taxon>Intramacronucleata</taxon>
        <taxon>Spirotrichea</taxon>
        <taxon>Hypotrichia</taxon>
        <taxon>Euplotida</taxon>
        <taxon>Euplotidae</taxon>
        <taxon>Moneuplotes</taxon>
    </lineage>
</organism>
<accession>A0AAD2D1A8</accession>
<evidence type="ECO:0000313" key="4">
    <source>
        <dbReference type="Proteomes" id="UP001295684"/>
    </source>
</evidence>
<gene>
    <name evidence="2" type="ORF">ECRASSUSDP1_LOCUS17980</name>
    <name evidence="3" type="ORF">ECRASSUSDP1_LOCUS18144</name>
</gene>
<evidence type="ECO:0000313" key="2">
    <source>
        <dbReference type="EMBL" id="CAI2376610.1"/>
    </source>
</evidence>
<evidence type="ECO:0000256" key="1">
    <source>
        <dbReference type="SAM" id="MobiDB-lite"/>
    </source>
</evidence>
<reference evidence="2" key="1">
    <citation type="submission" date="2023-07" db="EMBL/GenBank/DDBJ databases">
        <authorList>
            <consortium name="AG Swart"/>
            <person name="Singh M."/>
            <person name="Singh A."/>
            <person name="Seah K."/>
            <person name="Emmerich C."/>
        </authorList>
    </citation>
    <scope>NUCLEOTIDE SEQUENCE</scope>
    <source>
        <strain evidence="2">DP1</strain>
    </source>
</reference>
<keyword evidence="4" id="KW-1185">Reference proteome</keyword>
<dbReference type="EMBL" id="CAMPGE010018171">
    <property type="protein sequence ID" value="CAI2376610.1"/>
    <property type="molecule type" value="Genomic_DNA"/>
</dbReference>
<dbReference type="EMBL" id="CAMPGE010018344">
    <property type="protein sequence ID" value="CAI2376769.1"/>
    <property type="molecule type" value="Genomic_DNA"/>
</dbReference>
<evidence type="ECO:0000313" key="3">
    <source>
        <dbReference type="EMBL" id="CAI2376769.1"/>
    </source>
</evidence>
<dbReference type="Proteomes" id="UP001295684">
    <property type="component" value="Unassembled WGS sequence"/>
</dbReference>
<feature type="region of interest" description="Disordered" evidence="1">
    <location>
        <begin position="1"/>
        <end position="22"/>
    </location>
</feature>
<sequence length="174" mass="20776">MTRKVRRKARRKRSKLFSTQGNQTQNDLIKDLEKRKFEKIINTVKKGGSLLMTLNHDFKESEHVSVSNSGTVYYCAVPEFIKDQQKYSDAINKEIESKEWINQQFNIDDYDLENVYENMLKWDLDHQVLRCIRRRRANIDVRKIRRQQKLKKLMSPAPKISKTLAILKKYGVHY</sequence>
<name>A0AAD2D1A8_EUPCR</name>
<comment type="caution">
    <text evidence="2">The sequence shown here is derived from an EMBL/GenBank/DDBJ whole genome shotgun (WGS) entry which is preliminary data.</text>
</comment>
<proteinExistence type="predicted"/>
<dbReference type="AlphaFoldDB" id="A0AAD2D1A8"/>